<keyword evidence="3" id="KW-0408">Iron</keyword>
<dbReference type="PaxDb" id="2903-EOD18156"/>
<dbReference type="GeneID" id="19046157"/>
<dbReference type="Gene3D" id="2.60.120.650">
    <property type="entry name" value="Cupin"/>
    <property type="match status" value="1"/>
</dbReference>
<dbReference type="Proteomes" id="UP000013827">
    <property type="component" value="Unassembled WGS sequence"/>
</dbReference>
<keyword evidence="5" id="KW-0804">Transcription</keyword>
<dbReference type="HOGENOM" id="CLU_1417545_0_0_1"/>
<evidence type="ECO:0000256" key="1">
    <source>
        <dbReference type="ARBA" id="ARBA00022723"/>
    </source>
</evidence>
<evidence type="ECO:0000256" key="5">
    <source>
        <dbReference type="ARBA" id="ARBA00023163"/>
    </source>
</evidence>
<evidence type="ECO:0000256" key="3">
    <source>
        <dbReference type="ARBA" id="ARBA00023004"/>
    </source>
</evidence>
<dbReference type="AlphaFoldDB" id="A0A0D3J3S1"/>
<keyword evidence="4" id="KW-0805">Transcription regulation</keyword>
<dbReference type="PROSITE" id="PS51184">
    <property type="entry name" value="JMJC"/>
    <property type="match status" value="1"/>
</dbReference>
<dbReference type="GO" id="GO:0046872">
    <property type="term" value="F:metal ion binding"/>
    <property type="evidence" value="ECO:0007669"/>
    <property type="project" value="UniProtKB-KW"/>
</dbReference>
<protein>
    <recommendedName>
        <fullName evidence="6">JmjC domain-containing protein</fullName>
    </recommendedName>
</protein>
<name>A0A0D3J3S1_EMIH1</name>
<sequence>MSYHVDLWATAVLYHILWGAKMFVCAPPTAVNLRLLQQWQELNEPSEHPDFPGKLESAQVLTLTAGQSLLLPSGWIHAVFTPLDSQPKQQLPAALSIVRASWGEMTKEIRQEQRAFPISELTKSMWTLLVELTRELGRAGAPSLTRQQANLVRALASYLCKRCNVTPREVKQQPHEVLARADKLLAHTVAGE</sequence>
<evidence type="ECO:0000313" key="8">
    <source>
        <dbReference type="Proteomes" id="UP000013827"/>
    </source>
</evidence>
<proteinExistence type="predicted"/>
<dbReference type="GO" id="GO:0016491">
    <property type="term" value="F:oxidoreductase activity"/>
    <property type="evidence" value="ECO:0007669"/>
    <property type="project" value="UniProtKB-KW"/>
</dbReference>
<dbReference type="InterPro" id="IPR050690">
    <property type="entry name" value="JHDM1_Histone_Demethylase"/>
</dbReference>
<evidence type="ECO:0000256" key="2">
    <source>
        <dbReference type="ARBA" id="ARBA00023002"/>
    </source>
</evidence>
<evidence type="ECO:0000256" key="4">
    <source>
        <dbReference type="ARBA" id="ARBA00023015"/>
    </source>
</evidence>
<dbReference type="PANTHER" id="PTHR23123">
    <property type="entry name" value="PHD/F-BOX CONTAINING PROTEIN"/>
    <property type="match status" value="1"/>
</dbReference>
<dbReference type="SUPFAM" id="SSF51197">
    <property type="entry name" value="Clavaminate synthase-like"/>
    <property type="match status" value="1"/>
</dbReference>
<feature type="domain" description="JmjC" evidence="6">
    <location>
        <begin position="1"/>
        <end position="114"/>
    </location>
</feature>
<reference evidence="7" key="2">
    <citation type="submission" date="2024-10" db="UniProtKB">
        <authorList>
            <consortium name="EnsemblProtists"/>
        </authorList>
    </citation>
    <scope>IDENTIFICATION</scope>
</reference>
<dbReference type="RefSeq" id="XP_005770585.1">
    <property type="nucleotide sequence ID" value="XM_005770528.1"/>
</dbReference>
<evidence type="ECO:0000259" key="6">
    <source>
        <dbReference type="PROSITE" id="PS51184"/>
    </source>
</evidence>
<accession>A0A0D3J3S1</accession>
<dbReference type="EnsemblProtists" id="EOD18156">
    <property type="protein sequence ID" value="EOD18156"/>
    <property type="gene ID" value="EMIHUDRAFT_447961"/>
</dbReference>
<keyword evidence="2" id="KW-0560">Oxidoreductase</keyword>
<dbReference type="KEGG" id="ehx:EMIHUDRAFT_447961"/>
<dbReference type="eggNOG" id="KOG1633">
    <property type="taxonomic scope" value="Eukaryota"/>
</dbReference>
<dbReference type="STRING" id="2903.R1E510"/>
<dbReference type="InterPro" id="IPR003347">
    <property type="entry name" value="JmjC_dom"/>
</dbReference>
<keyword evidence="1" id="KW-0479">Metal-binding</keyword>
<reference evidence="8" key="1">
    <citation type="journal article" date="2013" name="Nature">
        <title>Pan genome of the phytoplankton Emiliania underpins its global distribution.</title>
        <authorList>
            <person name="Read B.A."/>
            <person name="Kegel J."/>
            <person name="Klute M.J."/>
            <person name="Kuo A."/>
            <person name="Lefebvre S.C."/>
            <person name="Maumus F."/>
            <person name="Mayer C."/>
            <person name="Miller J."/>
            <person name="Monier A."/>
            <person name="Salamov A."/>
            <person name="Young J."/>
            <person name="Aguilar M."/>
            <person name="Claverie J.M."/>
            <person name="Frickenhaus S."/>
            <person name="Gonzalez K."/>
            <person name="Herman E.K."/>
            <person name="Lin Y.C."/>
            <person name="Napier J."/>
            <person name="Ogata H."/>
            <person name="Sarno A.F."/>
            <person name="Shmutz J."/>
            <person name="Schroeder D."/>
            <person name="de Vargas C."/>
            <person name="Verret F."/>
            <person name="von Dassow P."/>
            <person name="Valentin K."/>
            <person name="Van de Peer Y."/>
            <person name="Wheeler G."/>
            <person name="Dacks J.B."/>
            <person name="Delwiche C.F."/>
            <person name="Dyhrman S.T."/>
            <person name="Glockner G."/>
            <person name="John U."/>
            <person name="Richards T."/>
            <person name="Worden A.Z."/>
            <person name="Zhang X."/>
            <person name="Grigoriev I.V."/>
            <person name="Allen A.E."/>
            <person name="Bidle K."/>
            <person name="Borodovsky M."/>
            <person name="Bowler C."/>
            <person name="Brownlee C."/>
            <person name="Cock J.M."/>
            <person name="Elias M."/>
            <person name="Gladyshev V.N."/>
            <person name="Groth M."/>
            <person name="Guda C."/>
            <person name="Hadaegh A."/>
            <person name="Iglesias-Rodriguez M.D."/>
            <person name="Jenkins J."/>
            <person name="Jones B.M."/>
            <person name="Lawson T."/>
            <person name="Leese F."/>
            <person name="Lindquist E."/>
            <person name="Lobanov A."/>
            <person name="Lomsadze A."/>
            <person name="Malik S.B."/>
            <person name="Marsh M.E."/>
            <person name="Mackinder L."/>
            <person name="Mock T."/>
            <person name="Mueller-Roeber B."/>
            <person name="Pagarete A."/>
            <person name="Parker M."/>
            <person name="Probert I."/>
            <person name="Quesneville H."/>
            <person name="Raines C."/>
            <person name="Rensing S.A."/>
            <person name="Riano-Pachon D.M."/>
            <person name="Richier S."/>
            <person name="Rokitta S."/>
            <person name="Shiraiwa Y."/>
            <person name="Soanes D.M."/>
            <person name="van der Giezen M."/>
            <person name="Wahlund T.M."/>
            <person name="Williams B."/>
            <person name="Wilson W."/>
            <person name="Wolfe G."/>
            <person name="Wurch L.L."/>
        </authorList>
    </citation>
    <scope>NUCLEOTIDE SEQUENCE</scope>
</reference>
<keyword evidence="8" id="KW-1185">Reference proteome</keyword>
<organism evidence="7 8">
    <name type="scientific">Emiliania huxleyi (strain CCMP1516)</name>
    <dbReference type="NCBI Taxonomy" id="280463"/>
    <lineage>
        <taxon>Eukaryota</taxon>
        <taxon>Haptista</taxon>
        <taxon>Haptophyta</taxon>
        <taxon>Prymnesiophyceae</taxon>
        <taxon>Isochrysidales</taxon>
        <taxon>Noelaerhabdaceae</taxon>
        <taxon>Emiliania</taxon>
    </lineage>
</organism>
<evidence type="ECO:0000313" key="7">
    <source>
        <dbReference type="EnsemblProtists" id="EOD18156"/>
    </source>
</evidence>